<organism evidence="5 6">
    <name type="scientific">Luteimonas salinisoli</name>
    <dbReference type="NCBI Taxonomy" id="2752307"/>
    <lineage>
        <taxon>Bacteria</taxon>
        <taxon>Pseudomonadati</taxon>
        <taxon>Pseudomonadota</taxon>
        <taxon>Gammaproteobacteria</taxon>
        <taxon>Lysobacterales</taxon>
        <taxon>Lysobacteraceae</taxon>
        <taxon>Luteimonas</taxon>
    </lineage>
</organism>
<dbReference type="NCBIfam" id="NF003346">
    <property type="entry name" value="PRK04366.1"/>
    <property type="match status" value="1"/>
</dbReference>
<dbReference type="GO" id="GO:0005960">
    <property type="term" value="C:glycine cleavage complex"/>
    <property type="evidence" value="ECO:0007669"/>
    <property type="project" value="TreeGrafter"/>
</dbReference>
<reference evidence="5 6" key="1">
    <citation type="submission" date="2020-07" db="EMBL/GenBank/DDBJ databases">
        <title>Luteimonas sp. SJ-92.</title>
        <authorList>
            <person name="Huang X.-X."/>
            <person name="Xu L."/>
            <person name="Sun J.-Q."/>
        </authorList>
    </citation>
    <scope>NUCLEOTIDE SEQUENCE [LARGE SCALE GENOMIC DNA]</scope>
    <source>
        <strain evidence="5 6">SJ-92</strain>
    </source>
</reference>
<dbReference type="InterPro" id="IPR015421">
    <property type="entry name" value="PyrdxlP-dep_Trfase_major"/>
</dbReference>
<sequence>MNEELKEYHAPVWNEPVIHEMGHPGRRGVLFPQAEDALQERIGDAVELIPSALRRKDKPALPEMSEPEVLYHYLRLSQQTLGMMGISLFGTCTMKYNPQINEALAWRPELTELHPLQHEDTMQGALEIVHNMDMILREISGMDQFVFQAGGGAEAAFTSCAVIRAYHASRGELEQRNEIITTIATHPCNPSTADAAGFKVITLMLDENGYPSLDSLKAAVSDRTAAIMVNNPDDMGVYNPEMKEWVRIVHEAGGLAFYDAANLNGTMSKLRAREIGFDACMFMLHKTFGAPKSGVGGPATGAYGCTAALAPFLPAPLVKREGDRYRLDHDRPQSVGKIREFLGNVQVVLKAYAWARTMGAEGIAQASDISVLGNNYMEKGLLAIRGVTRSHPDAKLPRLEMTRYSLETMKEETGVNVHDVSNRMTDFGIDPLWTSHEPWLLPEPFTPEAGEMYGKEALDRWIAVLARVSDEAYSTPEIVKNSPHNQATHRLKPGETDDPSIRAMTWRAFQKKRVRTEGVEPSRRTGPTCRSA</sequence>
<dbReference type="Proteomes" id="UP000578091">
    <property type="component" value="Unassembled WGS sequence"/>
</dbReference>
<dbReference type="EC" id="1.4.4.2" evidence="5"/>
<evidence type="ECO:0000256" key="1">
    <source>
        <dbReference type="ARBA" id="ARBA00003788"/>
    </source>
</evidence>
<feature type="region of interest" description="Disordered" evidence="3">
    <location>
        <begin position="513"/>
        <end position="532"/>
    </location>
</feature>
<proteinExistence type="predicted"/>
<dbReference type="EMBL" id="JACCKA010000087">
    <property type="protein sequence ID" value="NZA27972.1"/>
    <property type="molecule type" value="Genomic_DNA"/>
</dbReference>
<feature type="region of interest" description="Disordered" evidence="3">
    <location>
        <begin position="479"/>
        <end position="499"/>
    </location>
</feature>
<dbReference type="InterPro" id="IPR020581">
    <property type="entry name" value="GDC_P"/>
</dbReference>
<dbReference type="GO" id="GO:0016594">
    <property type="term" value="F:glycine binding"/>
    <property type="evidence" value="ECO:0007669"/>
    <property type="project" value="TreeGrafter"/>
</dbReference>
<dbReference type="GO" id="GO:0005829">
    <property type="term" value="C:cytosol"/>
    <property type="evidence" value="ECO:0007669"/>
    <property type="project" value="TreeGrafter"/>
</dbReference>
<dbReference type="Pfam" id="PF00266">
    <property type="entry name" value="Aminotran_5"/>
    <property type="match status" value="1"/>
</dbReference>
<evidence type="ECO:0000256" key="2">
    <source>
        <dbReference type="ARBA" id="ARBA00022898"/>
    </source>
</evidence>
<dbReference type="GO" id="GO:0004375">
    <property type="term" value="F:glycine dehydrogenase (decarboxylating) activity"/>
    <property type="evidence" value="ECO:0007669"/>
    <property type="project" value="UniProtKB-EC"/>
</dbReference>
<name>A0A853JGX7_9GAMM</name>
<dbReference type="SUPFAM" id="SSF53383">
    <property type="entry name" value="PLP-dependent transferases"/>
    <property type="match status" value="1"/>
</dbReference>
<dbReference type="PANTHER" id="PTHR11773:SF1">
    <property type="entry name" value="GLYCINE DEHYDROGENASE (DECARBOXYLATING), MITOCHONDRIAL"/>
    <property type="match status" value="1"/>
</dbReference>
<comment type="caution">
    <text evidence="5">The sequence shown here is derived from an EMBL/GenBank/DDBJ whole genome shotgun (WGS) entry which is preliminary data.</text>
</comment>
<dbReference type="Gene3D" id="3.40.640.10">
    <property type="entry name" value="Type I PLP-dependent aspartate aminotransferase-like (Major domain)"/>
    <property type="match status" value="1"/>
</dbReference>
<evidence type="ECO:0000256" key="3">
    <source>
        <dbReference type="SAM" id="MobiDB-lite"/>
    </source>
</evidence>
<keyword evidence="5" id="KW-0560">Oxidoreductase</keyword>
<keyword evidence="2" id="KW-0663">Pyridoxal phosphate</keyword>
<dbReference type="InterPro" id="IPR000192">
    <property type="entry name" value="Aminotrans_V_dom"/>
</dbReference>
<dbReference type="GO" id="GO:0030170">
    <property type="term" value="F:pyridoxal phosphate binding"/>
    <property type="evidence" value="ECO:0007669"/>
    <property type="project" value="TreeGrafter"/>
</dbReference>
<dbReference type="GO" id="GO:0019464">
    <property type="term" value="P:glycine decarboxylation via glycine cleavage system"/>
    <property type="evidence" value="ECO:0007669"/>
    <property type="project" value="TreeGrafter"/>
</dbReference>
<evidence type="ECO:0000259" key="4">
    <source>
        <dbReference type="Pfam" id="PF00266"/>
    </source>
</evidence>
<dbReference type="AlphaFoldDB" id="A0A853JGX7"/>
<dbReference type="RefSeq" id="WP_180679729.1">
    <property type="nucleotide sequence ID" value="NZ_JACCKA010000087.1"/>
</dbReference>
<feature type="domain" description="Aminotransferase class V" evidence="4">
    <location>
        <begin position="161"/>
        <end position="290"/>
    </location>
</feature>
<accession>A0A853JGX7</accession>
<protein>
    <submittedName>
        <fullName evidence="5">Aminomethyl-transferring glycine dehydrogenase subunit GcvPB</fullName>
        <ecNumber evidence="5">1.4.4.2</ecNumber>
    </submittedName>
</protein>
<dbReference type="Gene3D" id="6.20.440.10">
    <property type="match status" value="1"/>
</dbReference>
<dbReference type="InterPro" id="IPR015424">
    <property type="entry name" value="PyrdxlP-dep_Trfase"/>
</dbReference>
<gene>
    <name evidence="5" type="primary">gcvPB</name>
    <name evidence="5" type="ORF">H0E84_16455</name>
</gene>
<comment type="function">
    <text evidence="1">The glycine cleavage system catalyzes the degradation of glycine. The P protein binds the alpha-amino group of glycine through its pyridoxal phosphate cofactor; CO(2) is released and the remaining methylamine moiety is then transferred to the lipoamide cofactor of the H protein.</text>
</comment>
<evidence type="ECO:0000313" key="6">
    <source>
        <dbReference type="Proteomes" id="UP000578091"/>
    </source>
</evidence>
<dbReference type="PANTHER" id="PTHR11773">
    <property type="entry name" value="GLYCINE DEHYDROGENASE, DECARBOXYLATING"/>
    <property type="match status" value="1"/>
</dbReference>
<evidence type="ECO:0000313" key="5">
    <source>
        <dbReference type="EMBL" id="NZA27972.1"/>
    </source>
</evidence>
<keyword evidence="6" id="KW-1185">Reference proteome</keyword>